<dbReference type="UniPathway" id="UPA00378"/>
<keyword evidence="7 10" id="KW-0256">Endoplasmic reticulum</keyword>
<comment type="similarity">
    <text evidence="3 10">Belongs to the glycosyltransferase 22 family.</text>
</comment>
<dbReference type="OrthoDB" id="497541at2759"/>
<dbReference type="STRING" id="69332.A0A388K0N6"/>
<organism evidence="12 13">
    <name type="scientific">Chara braunii</name>
    <name type="common">Braun's stonewort</name>
    <dbReference type="NCBI Taxonomy" id="69332"/>
    <lineage>
        <taxon>Eukaryota</taxon>
        <taxon>Viridiplantae</taxon>
        <taxon>Streptophyta</taxon>
        <taxon>Charophyceae</taxon>
        <taxon>Charales</taxon>
        <taxon>Characeae</taxon>
        <taxon>Chara</taxon>
    </lineage>
</organism>
<feature type="compositionally biased region" description="Polar residues" evidence="11">
    <location>
        <begin position="18"/>
        <end position="32"/>
    </location>
</feature>
<feature type="transmembrane region" description="Helical" evidence="10">
    <location>
        <begin position="304"/>
        <end position="325"/>
    </location>
</feature>
<comment type="subcellular location">
    <subcellularLocation>
        <location evidence="1 10">Endoplasmic reticulum membrane</location>
        <topology evidence="1 10">Multi-pass membrane protein</topology>
    </subcellularLocation>
</comment>
<name>A0A388K0N6_CHABU</name>
<dbReference type="Proteomes" id="UP000265515">
    <property type="component" value="Unassembled WGS sequence"/>
</dbReference>
<evidence type="ECO:0000256" key="7">
    <source>
        <dbReference type="ARBA" id="ARBA00022824"/>
    </source>
</evidence>
<feature type="region of interest" description="Disordered" evidence="11">
    <location>
        <begin position="1"/>
        <end position="130"/>
    </location>
</feature>
<dbReference type="InterPro" id="IPR005599">
    <property type="entry name" value="GPI_mannosylTrfase"/>
</dbReference>
<keyword evidence="13" id="KW-1185">Reference proteome</keyword>
<evidence type="ECO:0000256" key="2">
    <source>
        <dbReference type="ARBA" id="ARBA00004922"/>
    </source>
</evidence>
<keyword evidence="4 10" id="KW-0328">Glycosyltransferase</keyword>
<gene>
    <name evidence="12" type="ORF">CBR_g38668</name>
</gene>
<sequence length="727" mass="80352">MMAKLTQPRRRKAPPSVSPSTESDVVPLSQSDGDSKAVVNTGYLRFDPGNDGDDAKESESSEAYHHRPKSAPSNDDDAQYQPYDGQSRTTRGGSRPKSPSREERRQDGGQRTPVGQRTPAGRSSPPGWRTSPGDDLAFPWHWAFFALAVARSVSACLNLIHDCDETFNYWEPLHFLDHGTGLQTWEYSARYALRSYLYLVFHLLLIKPLSWCASWWGGGMKVVSFYWLRLVFGLVSAATEASLVTSLSSILGRKVGMHSLILLVFSSAMFVSSTAFLPSTFTMYFMSASVAAMWMKRPHMSVTLAAVGVLVGWPFAVLAFVPVVLHALLSGGFVSVVGCGLGVTASVMTISALVDRYFYGRWTVSVLNLVLYNVAGGGDSHLYGVEGPFYYLRNCANNFNVALPLALLLPFFALLFKRRWMSSLSLVLVGVSPVYVWMTFMSTVAHKEERFMYVIYPLVCTAAAVSLNVLCTHDVDASRRLTSFHAESRASTTAYPFFSAVMSGVRRLTLLLFVILSLSRITALLHNYSAPMKIYSALPSLAAHPGVEEPPPPWSPVNGWPGISARRKDLGGVDSVVLCVGSEWYRYPSSYFLPSVNYSIGFLDDGFRGLLPFPFGIGGGGTASAPEHFNNRNKAAVGQFVSGEAECDYVVELVVNGSRSRVGRSSNKSTWQVIAEIPFVDAQRSHPLFRAFFIPGISERRNVYGTYRLAQKRRKRQNHWKTKKPLT</sequence>
<evidence type="ECO:0000313" key="13">
    <source>
        <dbReference type="Proteomes" id="UP000265515"/>
    </source>
</evidence>
<keyword evidence="8 10" id="KW-1133">Transmembrane helix</keyword>
<feature type="transmembrane region" description="Helical" evidence="10">
    <location>
        <begin position="332"/>
        <end position="354"/>
    </location>
</feature>
<evidence type="ECO:0000256" key="9">
    <source>
        <dbReference type="ARBA" id="ARBA00023136"/>
    </source>
</evidence>
<feature type="compositionally biased region" description="Basic and acidic residues" evidence="11">
    <location>
        <begin position="99"/>
        <end position="108"/>
    </location>
</feature>
<feature type="transmembrane region" description="Helical" evidence="10">
    <location>
        <begin position="224"/>
        <end position="248"/>
    </location>
</feature>
<comment type="pathway">
    <text evidence="2">Protein modification; protein glycosylation.</text>
</comment>
<keyword evidence="6 10" id="KW-0812">Transmembrane</keyword>
<reference evidence="12 13" key="1">
    <citation type="journal article" date="2018" name="Cell">
        <title>The Chara Genome: Secondary Complexity and Implications for Plant Terrestrialization.</title>
        <authorList>
            <person name="Nishiyama T."/>
            <person name="Sakayama H."/>
            <person name="Vries J.D."/>
            <person name="Buschmann H."/>
            <person name="Saint-Marcoux D."/>
            <person name="Ullrich K.K."/>
            <person name="Haas F.B."/>
            <person name="Vanderstraeten L."/>
            <person name="Becker D."/>
            <person name="Lang D."/>
            <person name="Vosolsobe S."/>
            <person name="Rombauts S."/>
            <person name="Wilhelmsson P.K.I."/>
            <person name="Janitza P."/>
            <person name="Kern R."/>
            <person name="Heyl A."/>
            <person name="Rumpler F."/>
            <person name="Villalobos L.I.A.C."/>
            <person name="Clay J.M."/>
            <person name="Skokan R."/>
            <person name="Toyoda A."/>
            <person name="Suzuki Y."/>
            <person name="Kagoshima H."/>
            <person name="Schijlen E."/>
            <person name="Tajeshwar N."/>
            <person name="Catarino B."/>
            <person name="Hetherington A.J."/>
            <person name="Saltykova A."/>
            <person name="Bonnot C."/>
            <person name="Breuninger H."/>
            <person name="Symeonidi A."/>
            <person name="Radhakrishnan G.V."/>
            <person name="Van Nieuwerburgh F."/>
            <person name="Deforce D."/>
            <person name="Chang C."/>
            <person name="Karol K.G."/>
            <person name="Hedrich R."/>
            <person name="Ulvskov P."/>
            <person name="Glockner G."/>
            <person name="Delwiche C.F."/>
            <person name="Petrasek J."/>
            <person name="Van de Peer Y."/>
            <person name="Friml J."/>
            <person name="Beilby M."/>
            <person name="Dolan L."/>
            <person name="Kohara Y."/>
            <person name="Sugano S."/>
            <person name="Fujiyama A."/>
            <person name="Delaux P.-M."/>
            <person name="Quint M."/>
            <person name="TheiBen G."/>
            <person name="Hagemann M."/>
            <person name="Harholt J."/>
            <person name="Dunand C."/>
            <person name="Zachgo S."/>
            <person name="Langdale J."/>
            <person name="Maumus F."/>
            <person name="Straeten D.V.D."/>
            <person name="Gould S.B."/>
            <person name="Rensing S.A."/>
        </authorList>
    </citation>
    <scope>NUCLEOTIDE SEQUENCE [LARGE SCALE GENOMIC DNA]</scope>
    <source>
        <strain evidence="12 13">S276</strain>
    </source>
</reference>
<protein>
    <recommendedName>
        <fullName evidence="10">Mannosyltransferase</fullName>
        <ecNumber evidence="10">2.4.1.-</ecNumber>
    </recommendedName>
</protein>
<feature type="transmembrane region" description="Helical" evidence="10">
    <location>
        <begin position="260"/>
        <end position="284"/>
    </location>
</feature>
<evidence type="ECO:0000313" key="12">
    <source>
        <dbReference type="EMBL" id="GBG63602.1"/>
    </source>
</evidence>
<feature type="transmembrane region" description="Helical" evidence="10">
    <location>
        <begin position="399"/>
        <end position="416"/>
    </location>
</feature>
<dbReference type="EMBL" id="BFEA01000040">
    <property type="protein sequence ID" value="GBG63602.1"/>
    <property type="molecule type" value="Genomic_DNA"/>
</dbReference>
<evidence type="ECO:0000256" key="1">
    <source>
        <dbReference type="ARBA" id="ARBA00004477"/>
    </source>
</evidence>
<dbReference type="GO" id="GO:0006487">
    <property type="term" value="P:protein N-linked glycosylation"/>
    <property type="evidence" value="ECO:0007669"/>
    <property type="project" value="TreeGrafter"/>
</dbReference>
<dbReference type="GO" id="GO:0000026">
    <property type="term" value="F:alpha-1,2-mannosyltransferase activity"/>
    <property type="evidence" value="ECO:0007669"/>
    <property type="project" value="EnsemblPlants"/>
</dbReference>
<evidence type="ECO:0000256" key="10">
    <source>
        <dbReference type="RuleBase" id="RU363075"/>
    </source>
</evidence>
<evidence type="ECO:0000256" key="11">
    <source>
        <dbReference type="SAM" id="MobiDB-lite"/>
    </source>
</evidence>
<feature type="compositionally biased region" description="Basic and acidic residues" evidence="11">
    <location>
        <begin position="53"/>
        <end position="65"/>
    </location>
</feature>
<keyword evidence="9 10" id="KW-0472">Membrane</keyword>
<evidence type="ECO:0000256" key="3">
    <source>
        <dbReference type="ARBA" id="ARBA00007063"/>
    </source>
</evidence>
<dbReference type="GO" id="GO:0005789">
    <property type="term" value="C:endoplasmic reticulum membrane"/>
    <property type="evidence" value="ECO:0007669"/>
    <property type="project" value="UniProtKB-SubCell"/>
</dbReference>
<dbReference type="Gramene" id="GBG63602">
    <property type="protein sequence ID" value="GBG63602"/>
    <property type="gene ID" value="CBR_g38668"/>
</dbReference>
<feature type="transmembrane region" description="Helical" evidence="10">
    <location>
        <begin position="423"/>
        <end position="445"/>
    </location>
</feature>
<proteinExistence type="inferred from homology"/>
<dbReference type="EC" id="2.4.1.-" evidence="10"/>
<evidence type="ECO:0000256" key="6">
    <source>
        <dbReference type="ARBA" id="ARBA00022692"/>
    </source>
</evidence>
<dbReference type="GO" id="GO:0036503">
    <property type="term" value="P:ERAD pathway"/>
    <property type="evidence" value="ECO:0007669"/>
    <property type="project" value="EnsemblPlants"/>
</dbReference>
<accession>A0A388K0N6</accession>
<evidence type="ECO:0000256" key="8">
    <source>
        <dbReference type="ARBA" id="ARBA00022989"/>
    </source>
</evidence>
<feature type="transmembrane region" description="Helical" evidence="10">
    <location>
        <begin position="508"/>
        <end position="528"/>
    </location>
</feature>
<evidence type="ECO:0000256" key="5">
    <source>
        <dbReference type="ARBA" id="ARBA00022679"/>
    </source>
</evidence>
<dbReference type="AlphaFoldDB" id="A0A388K0N6"/>
<dbReference type="OMA" id="WEYSARY"/>
<feature type="transmembrane region" description="Helical" evidence="10">
    <location>
        <begin position="451"/>
        <end position="471"/>
    </location>
</feature>
<evidence type="ECO:0000256" key="4">
    <source>
        <dbReference type="ARBA" id="ARBA00022676"/>
    </source>
</evidence>
<dbReference type="Pfam" id="PF03901">
    <property type="entry name" value="Glyco_transf_22"/>
    <property type="match status" value="1"/>
</dbReference>
<feature type="transmembrane region" description="Helical" evidence="10">
    <location>
        <begin position="196"/>
        <end position="218"/>
    </location>
</feature>
<dbReference type="PANTHER" id="PTHR22760">
    <property type="entry name" value="GLYCOSYLTRANSFERASE"/>
    <property type="match status" value="1"/>
</dbReference>
<comment type="caution">
    <text evidence="12">The sequence shown here is derived from an EMBL/GenBank/DDBJ whole genome shotgun (WGS) entry which is preliminary data.</text>
</comment>
<keyword evidence="5" id="KW-0808">Transferase</keyword>
<dbReference type="PANTHER" id="PTHR22760:SF2">
    <property type="entry name" value="ALPHA-1,2-MANNOSYLTRANSFERASE ALG9"/>
    <property type="match status" value="1"/>
</dbReference>